<dbReference type="PANTHER" id="PTHR46760">
    <property type="entry name" value="TRANSCRIPTION TERMINATION FACTOR 1"/>
    <property type="match status" value="1"/>
</dbReference>
<feature type="compositionally biased region" description="Basic and acidic residues" evidence="1">
    <location>
        <begin position="143"/>
        <end position="158"/>
    </location>
</feature>
<dbReference type="GO" id="GO:0005730">
    <property type="term" value="C:nucleolus"/>
    <property type="evidence" value="ECO:0007669"/>
    <property type="project" value="TreeGrafter"/>
</dbReference>
<proteinExistence type="predicted"/>
<gene>
    <name evidence="4" type="primary">LOC108255505</name>
</gene>
<dbReference type="InterPro" id="IPR001005">
    <property type="entry name" value="SANT/Myb"/>
</dbReference>
<protein>
    <submittedName>
        <fullName evidence="4">Transcription termination factor 1 isoform X2</fullName>
    </submittedName>
</protein>
<feature type="domain" description="Myb-like" evidence="2">
    <location>
        <begin position="471"/>
        <end position="545"/>
    </location>
</feature>
<keyword evidence="3" id="KW-1185">Reference proteome</keyword>
<reference evidence="4" key="2">
    <citation type="submission" date="2025-08" db="UniProtKB">
        <authorList>
            <consortium name="RefSeq"/>
        </authorList>
    </citation>
    <scope>IDENTIFICATION</scope>
    <source>
        <tissue evidence="4">Blood</tissue>
    </source>
</reference>
<sequence>MRRRTADAINEDVEHSVSTEEPPRKKKKREKTKEVNEAKELETQSNEKREEPLAMKKEKNLKESQVNIAEERNEAPQVNLVVESETQSNKELEKKRKRKKTLKESEENIAEESKETEEVNLAMEAETRSNKELEKKRKRKKTLKESEENIAEESKETEEVNLAVESETRSNKELEKKRKRKKTLKESEENIAEESKETEEVNLVVESETRSNKELERKRKRKKTLKESEENIAEESKETEEVNLAVESETRSNKELKKKKGKSKDKNRDSLEKKSLPNIKKKRTQGEKKEGPGIRKTALTVIDEKLLQQMKEFIPDIESREVMNMSKMIKYDMPRFKEFKQQGISLNIGRFTVKENERLRKNVKDFMALTAIDNPTKLFFTHRFKTEQENIKKLKVRHKFFERIAEGIPRSCYYIYARGRRMFDEKNYQGEFTAEELHALNKLHTLHGSNWKKISELTGRSAMSLQKRYTQIADNEGPWSKKEVQRLLRAVRDHVVSKIPGGADNYDSVRVTKEVLYKRLPLMKISKKVKTRSWTQCREKWMGILAMRMSFGTLLRQKKSLNVQIKLIKGIYEMDIDDVAHVNWEDLTALIGDLPPTYIQRKWHKMKVCCVPNWQKKSFGDIVDFMYKTILPQLEQTLASCKGSDETQHNENQESYLLSDIFQDIGDDDDSSEVNT</sequence>
<dbReference type="RefSeq" id="XP_017306982.2">
    <property type="nucleotide sequence ID" value="XM_017451493.3"/>
</dbReference>
<organism evidence="3 4">
    <name type="scientific">Ictalurus punctatus</name>
    <name type="common">Channel catfish</name>
    <name type="synonym">Silurus punctatus</name>
    <dbReference type="NCBI Taxonomy" id="7998"/>
    <lineage>
        <taxon>Eukaryota</taxon>
        <taxon>Metazoa</taxon>
        <taxon>Chordata</taxon>
        <taxon>Craniata</taxon>
        <taxon>Vertebrata</taxon>
        <taxon>Euteleostomi</taxon>
        <taxon>Actinopterygii</taxon>
        <taxon>Neopterygii</taxon>
        <taxon>Teleostei</taxon>
        <taxon>Ostariophysi</taxon>
        <taxon>Siluriformes</taxon>
        <taxon>Ictaluridae</taxon>
        <taxon>Ictalurus</taxon>
    </lineage>
</organism>
<dbReference type="InterPro" id="IPR053078">
    <property type="entry name" value="TTF1-like"/>
</dbReference>
<feature type="compositionally biased region" description="Basic and acidic residues" evidence="1">
    <location>
        <begin position="207"/>
        <end position="217"/>
    </location>
</feature>
<feature type="compositionally biased region" description="Basic and acidic residues" evidence="1">
    <location>
        <begin position="31"/>
        <end position="62"/>
    </location>
</feature>
<dbReference type="Gene3D" id="1.10.10.60">
    <property type="entry name" value="Homeodomain-like"/>
    <property type="match status" value="2"/>
</dbReference>
<dbReference type="GO" id="GO:0006363">
    <property type="term" value="P:termination of RNA polymerase I transcription"/>
    <property type="evidence" value="ECO:0007669"/>
    <property type="project" value="TreeGrafter"/>
</dbReference>
<dbReference type="InterPro" id="IPR009057">
    <property type="entry name" value="Homeodomain-like_sf"/>
</dbReference>
<feature type="compositionally biased region" description="Basic and acidic residues" evidence="1">
    <location>
        <begin position="225"/>
        <end position="240"/>
    </location>
</feature>
<feature type="compositionally biased region" description="Basic and acidic residues" evidence="1">
    <location>
        <begin position="166"/>
        <end position="176"/>
    </location>
</feature>
<name>A0A2D0PLS2_ICTPU</name>
<dbReference type="Pfam" id="PF13921">
    <property type="entry name" value="Myb_DNA-bind_6"/>
    <property type="match status" value="1"/>
</dbReference>
<feature type="compositionally biased region" description="Basic and acidic residues" evidence="1">
    <location>
        <begin position="125"/>
        <end position="135"/>
    </location>
</feature>
<accession>A0A2D0PLS2</accession>
<evidence type="ECO:0000313" key="3">
    <source>
        <dbReference type="Proteomes" id="UP000221080"/>
    </source>
</evidence>
<reference evidence="3" key="1">
    <citation type="journal article" date="2016" name="Nat. Commun.">
        <title>The channel catfish genome sequence provides insights into the evolution of scale formation in teleosts.</title>
        <authorList>
            <person name="Liu Z."/>
            <person name="Liu S."/>
            <person name="Yao J."/>
            <person name="Bao L."/>
            <person name="Zhang J."/>
            <person name="Li Y."/>
            <person name="Jiang C."/>
            <person name="Sun L."/>
            <person name="Wang R."/>
            <person name="Zhang Y."/>
            <person name="Zhou T."/>
            <person name="Zeng Q."/>
            <person name="Fu Q."/>
            <person name="Gao S."/>
            <person name="Li N."/>
            <person name="Koren S."/>
            <person name="Jiang Y."/>
            <person name="Zimin A."/>
            <person name="Xu P."/>
            <person name="Phillippy A.M."/>
            <person name="Geng X."/>
            <person name="Song L."/>
            <person name="Sun F."/>
            <person name="Li C."/>
            <person name="Wang X."/>
            <person name="Chen A."/>
            <person name="Jin Y."/>
            <person name="Yuan Z."/>
            <person name="Yang Y."/>
            <person name="Tan S."/>
            <person name="Peatman E."/>
            <person name="Lu J."/>
            <person name="Qin Z."/>
            <person name="Dunham R."/>
            <person name="Li Z."/>
            <person name="Sonstegard T."/>
            <person name="Feng J."/>
            <person name="Danzmann R.G."/>
            <person name="Schroeder S."/>
            <person name="Scheffler B."/>
            <person name="Duke M.V."/>
            <person name="Ballard L."/>
            <person name="Kucuktas H."/>
            <person name="Kaltenboeck L."/>
            <person name="Liu H."/>
            <person name="Armbruster J."/>
            <person name="Xie Y."/>
            <person name="Kirby M.L."/>
            <person name="Tian Y."/>
            <person name="Flanagan M.E."/>
            <person name="Mu W."/>
            <person name="Waldbieser G.C."/>
        </authorList>
    </citation>
    <scope>NUCLEOTIDE SEQUENCE [LARGE SCALE GENOMIC DNA]</scope>
    <source>
        <strain evidence="3">SDA103</strain>
    </source>
</reference>
<dbReference type="PANTHER" id="PTHR46760:SF1">
    <property type="entry name" value="TRANSCRIPTION TERMINATION FACTOR 1"/>
    <property type="match status" value="1"/>
</dbReference>
<dbReference type="SUPFAM" id="SSF46689">
    <property type="entry name" value="Homeodomain-like"/>
    <property type="match status" value="1"/>
</dbReference>
<dbReference type="GeneID" id="108255505"/>
<feature type="compositionally biased region" description="Basic and acidic residues" evidence="1">
    <location>
        <begin position="284"/>
        <end position="293"/>
    </location>
</feature>
<feature type="compositionally biased region" description="Basic and acidic residues" evidence="1">
    <location>
        <begin position="184"/>
        <end position="199"/>
    </location>
</feature>
<dbReference type="AlphaFoldDB" id="A0A2D0PLS2"/>
<evidence type="ECO:0000259" key="2">
    <source>
        <dbReference type="PROSITE" id="PS50090"/>
    </source>
</evidence>
<dbReference type="STRING" id="7998.ENSIPUP00000010742"/>
<dbReference type="PROSITE" id="PS50090">
    <property type="entry name" value="MYB_LIKE"/>
    <property type="match status" value="1"/>
</dbReference>
<dbReference type="FunFam" id="1.10.10.60:FF:000480">
    <property type="entry name" value="Si:ch73-376l24.4"/>
    <property type="match status" value="1"/>
</dbReference>
<feature type="compositionally biased region" description="Basic and acidic residues" evidence="1">
    <location>
        <begin position="102"/>
        <end position="117"/>
    </location>
</feature>
<dbReference type="SMART" id="SM00717">
    <property type="entry name" value="SANT"/>
    <property type="match status" value="3"/>
</dbReference>
<feature type="compositionally biased region" description="Basic and acidic residues" evidence="1">
    <location>
        <begin position="264"/>
        <end position="275"/>
    </location>
</feature>
<feature type="region of interest" description="Disordered" evidence="1">
    <location>
        <begin position="1"/>
        <end position="293"/>
    </location>
</feature>
<evidence type="ECO:0000313" key="4">
    <source>
        <dbReference type="RefSeq" id="XP_017306982.2"/>
    </source>
</evidence>
<dbReference type="GO" id="GO:0003682">
    <property type="term" value="F:chromatin binding"/>
    <property type="evidence" value="ECO:0007669"/>
    <property type="project" value="TreeGrafter"/>
</dbReference>
<dbReference type="CDD" id="cd00167">
    <property type="entry name" value="SANT"/>
    <property type="match status" value="1"/>
</dbReference>
<feature type="compositionally biased region" description="Basic and acidic residues" evidence="1">
    <location>
        <begin position="1"/>
        <end position="23"/>
    </location>
</feature>
<dbReference type="Proteomes" id="UP000221080">
    <property type="component" value="Chromosome 22"/>
</dbReference>
<evidence type="ECO:0000256" key="1">
    <source>
        <dbReference type="SAM" id="MobiDB-lite"/>
    </source>
</evidence>